<reference evidence="1 2" key="1">
    <citation type="journal article" date="2012" name="Genome Biol.">
        <title>Genome and low-iron response of an oceanic diatom adapted to chronic iron limitation.</title>
        <authorList>
            <person name="Lommer M."/>
            <person name="Specht M."/>
            <person name="Roy A.S."/>
            <person name="Kraemer L."/>
            <person name="Andreson R."/>
            <person name="Gutowska M.A."/>
            <person name="Wolf J."/>
            <person name="Bergner S.V."/>
            <person name="Schilhabel M.B."/>
            <person name="Klostermeier U.C."/>
            <person name="Beiko R.G."/>
            <person name="Rosenstiel P."/>
            <person name="Hippler M."/>
            <person name="Laroche J."/>
        </authorList>
    </citation>
    <scope>NUCLEOTIDE SEQUENCE [LARGE SCALE GENOMIC DNA]</scope>
    <source>
        <strain evidence="1 2">CCMP1005</strain>
    </source>
</reference>
<evidence type="ECO:0000313" key="2">
    <source>
        <dbReference type="Proteomes" id="UP000266841"/>
    </source>
</evidence>
<protein>
    <submittedName>
        <fullName evidence="1">Uncharacterized protein</fullName>
    </submittedName>
</protein>
<feature type="non-terminal residue" evidence="1">
    <location>
        <position position="77"/>
    </location>
</feature>
<accession>K0SAC2</accession>
<name>K0SAC2_THAOC</name>
<evidence type="ECO:0000313" key="1">
    <source>
        <dbReference type="EMBL" id="EJK57911.1"/>
    </source>
</evidence>
<keyword evidence="2" id="KW-1185">Reference proteome</keyword>
<dbReference type="Proteomes" id="UP000266841">
    <property type="component" value="Unassembled WGS sequence"/>
</dbReference>
<gene>
    <name evidence="1" type="ORF">THAOC_22005</name>
</gene>
<proteinExistence type="predicted"/>
<organism evidence="1 2">
    <name type="scientific">Thalassiosira oceanica</name>
    <name type="common">Marine diatom</name>
    <dbReference type="NCBI Taxonomy" id="159749"/>
    <lineage>
        <taxon>Eukaryota</taxon>
        <taxon>Sar</taxon>
        <taxon>Stramenopiles</taxon>
        <taxon>Ochrophyta</taxon>
        <taxon>Bacillariophyta</taxon>
        <taxon>Coscinodiscophyceae</taxon>
        <taxon>Thalassiosirophycidae</taxon>
        <taxon>Thalassiosirales</taxon>
        <taxon>Thalassiosiraceae</taxon>
        <taxon>Thalassiosira</taxon>
    </lineage>
</organism>
<comment type="caution">
    <text evidence="1">The sequence shown here is derived from an EMBL/GenBank/DDBJ whole genome shotgun (WGS) entry which is preliminary data.</text>
</comment>
<dbReference type="EMBL" id="AGNL01026720">
    <property type="protein sequence ID" value="EJK57911.1"/>
    <property type="molecule type" value="Genomic_DNA"/>
</dbReference>
<sequence length="77" mass="8660">MFTGDDEEAELDVGLKNDEDAISAYFYLRRKSYLFLTLLVTKDNDRGRGWLGRAEEDADVDGLVVWAEDVDGLVASE</sequence>
<dbReference type="AlphaFoldDB" id="K0SAC2"/>